<evidence type="ECO:0000256" key="8">
    <source>
        <dbReference type="ARBA" id="ARBA00022962"/>
    </source>
</evidence>
<evidence type="ECO:0000313" key="15">
    <source>
        <dbReference type="EMBL" id="SHE42271.1"/>
    </source>
</evidence>
<dbReference type="InterPro" id="IPR027417">
    <property type="entry name" value="P-loop_NTPase"/>
</dbReference>
<feature type="active site" evidence="12">
    <location>
        <position position="521"/>
    </location>
</feature>
<dbReference type="NCBIfam" id="TIGR00337">
    <property type="entry name" value="PyrG"/>
    <property type="match status" value="1"/>
</dbReference>
<evidence type="ECO:0000256" key="10">
    <source>
        <dbReference type="ARBA" id="ARBA00047781"/>
    </source>
</evidence>
<proteinExistence type="inferred from homology"/>
<comment type="subunit">
    <text evidence="12">Homotetramer.</text>
</comment>
<dbReference type="InterPro" id="IPR004468">
    <property type="entry name" value="CTP_synthase"/>
</dbReference>
<dbReference type="NCBIfam" id="NF003792">
    <property type="entry name" value="PRK05380.1"/>
    <property type="match status" value="1"/>
</dbReference>
<evidence type="ECO:0000256" key="5">
    <source>
        <dbReference type="ARBA" id="ARBA00022741"/>
    </source>
</evidence>
<name>A0A1M4TCN9_9RHOB</name>
<dbReference type="GO" id="GO:0004359">
    <property type="term" value="F:glutaminase activity"/>
    <property type="evidence" value="ECO:0007669"/>
    <property type="project" value="RHEA"/>
</dbReference>
<evidence type="ECO:0000256" key="4">
    <source>
        <dbReference type="ARBA" id="ARBA00022723"/>
    </source>
</evidence>
<dbReference type="SUPFAM" id="SSF52540">
    <property type="entry name" value="P-loop containing nucleoside triphosphate hydrolases"/>
    <property type="match status" value="1"/>
</dbReference>
<sequence length="547" mass="60759">MARFVFITGGVVSSLGKGLASAALGALLQARGYSVRLRKLDPYLNVDPGTMSPFEHGEVFVTDDGAETDLDLGHYERFTGVAARNTDSISSGRVYSTVLEKERRGDYLGKTIQVIPHVTNEIKDFIAIGEDEVDFMLCEIGGTVGDIEGLPFFEAIRQFAHERERGQCLFMHLTLLPYLAASGELKTKPTQHSVKELQSIGIAPDILVCRSEHPIPEKEREKLALFCNVRPDSVIAAYDLGSIYDAPLAYHKEGLDQAVLDAFGISPAPQPKLGVWEDVSDRVHNYEGEVRIAIVGKYIQLEDAYKSIKEALMHGGMANRVKVRVEWVDSEVFDREDAAPHLEGYHAILVPGGFGERGTEGKIKAAQFAREKKIPYLGICLGMQMAVIEAARNLAGMTDAGSEEFDHEAGKKRFTPVVYHLKEWVQGNHKVKRKETDDKGGTMRLGAYNATLTEGSKVAEVYGTTSIEERHRHRYEVDTKYKEALEDKGLIFSGMSPDGSLPEIVEVEDHPWFIGVQFHPELKSKPFAPHPLFRDFVRAAKDNSRLV</sequence>
<feature type="region of interest" description="Amidoligase domain" evidence="12">
    <location>
        <begin position="1"/>
        <end position="265"/>
    </location>
</feature>
<dbReference type="Gene3D" id="3.40.50.880">
    <property type="match status" value="1"/>
</dbReference>
<dbReference type="FunFam" id="3.40.50.880:FF:000002">
    <property type="entry name" value="CTP synthase"/>
    <property type="match status" value="1"/>
</dbReference>
<reference evidence="16" key="1">
    <citation type="submission" date="2016-11" db="EMBL/GenBank/DDBJ databases">
        <authorList>
            <person name="Varghese N."/>
            <person name="Submissions S."/>
        </authorList>
    </citation>
    <scope>NUCLEOTIDE SEQUENCE [LARGE SCALE GENOMIC DNA]</scope>
    <source>
        <strain evidence="16">DSM 100566</strain>
    </source>
</reference>
<evidence type="ECO:0000259" key="14">
    <source>
        <dbReference type="Pfam" id="PF06418"/>
    </source>
</evidence>
<feature type="binding site" evidence="12">
    <location>
        <position position="222"/>
    </location>
    <ligand>
        <name>CTP</name>
        <dbReference type="ChEBI" id="CHEBI:37563"/>
        <note>allosteric inhibitor</note>
    </ligand>
</feature>
<dbReference type="EC" id="6.3.4.2" evidence="12"/>
<dbReference type="GO" id="GO:0046872">
    <property type="term" value="F:metal ion binding"/>
    <property type="evidence" value="ECO:0007669"/>
    <property type="project" value="UniProtKB-KW"/>
</dbReference>
<feature type="binding site" evidence="12">
    <location>
        <begin position="146"/>
        <end position="148"/>
    </location>
    <ligand>
        <name>CTP</name>
        <dbReference type="ChEBI" id="CHEBI:37563"/>
        <note>allosteric inhibitor</note>
    </ligand>
</feature>
<feature type="binding site" evidence="12">
    <location>
        <position position="13"/>
    </location>
    <ligand>
        <name>CTP</name>
        <dbReference type="ChEBI" id="CHEBI:37563"/>
        <note>allosteric inhibitor</note>
    </ligand>
</feature>
<keyword evidence="5 12" id="KW-0547">Nucleotide-binding</keyword>
<gene>
    <name evidence="12" type="primary">pyrG</name>
    <name evidence="15" type="ORF">SAMN05444273_101378</name>
</gene>
<comment type="catalytic activity">
    <reaction evidence="12">
        <text>L-glutamine + H2O = L-glutamate + NH4(+)</text>
        <dbReference type="Rhea" id="RHEA:15889"/>
        <dbReference type="ChEBI" id="CHEBI:15377"/>
        <dbReference type="ChEBI" id="CHEBI:28938"/>
        <dbReference type="ChEBI" id="CHEBI:29985"/>
        <dbReference type="ChEBI" id="CHEBI:58359"/>
    </reaction>
</comment>
<dbReference type="GO" id="GO:0044210">
    <property type="term" value="P:'de novo' CTP biosynthetic process"/>
    <property type="evidence" value="ECO:0007669"/>
    <property type="project" value="UniProtKB-UniRule"/>
</dbReference>
<keyword evidence="9 12" id="KW-0665">Pyrimidine biosynthesis</keyword>
<keyword evidence="8 12" id="KW-0315">Glutamine amidotransferase</keyword>
<dbReference type="InterPro" id="IPR017926">
    <property type="entry name" value="GATASE"/>
</dbReference>
<keyword evidence="3 12" id="KW-0436">Ligase</keyword>
<dbReference type="RefSeq" id="WP_073139646.1">
    <property type="nucleotide sequence ID" value="NZ_FQUV01000001.1"/>
</dbReference>
<dbReference type="STRING" id="1486859.SAMN05444273_101378"/>
<feature type="domain" description="CTP synthase N-terminal" evidence="14">
    <location>
        <begin position="3"/>
        <end position="264"/>
    </location>
</feature>
<accession>A0A1M4TCN9</accession>
<dbReference type="Pfam" id="PF06418">
    <property type="entry name" value="CTP_synth_N"/>
    <property type="match status" value="1"/>
</dbReference>
<feature type="binding site" evidence="12">
    <location>
        <position position="404"/>
    </location>
    <ligand>
        <name>L-glutamine</name>
        <dbReference type="ChEBI" id="CHEBI:58359"/>
    </ligand>
</feature>
<dbReference type="Proteomes" id="UP000184144">
    <property type="component" value="Unassembled WGS sequence"/>
</dbReference>
<feature type="domain" description="Glutamine amidotransferase" evidence="13">
    <location>
        <begin position="302"/>
        <end position="538"/>
    </location>
</feature>
<comment type="catalytic activity">
    <reaction evidence="12">
        <text>UTP + NH4(+) + ATP = CTP + ADP + phosphate + 2 H(+)</text>
        <dbReference type="Rhea" id="RHEA:16597"/>
        <dbReference type="ChEBI" id="CHEBI:15378"/>
        <dbReference type="ChEBI" id="CHEBI:28938"/>
        <dbReference type="ChEBI" id="CHEBI:30616"/>
        <dbReference type="ChEBI" id="CHEBI:37563"/>
        <dbReference type="ChEBI" id="CHEBI:43474"/>
        <dbReference type="ChEBI" id="CHEBI:46398"/>
        <dbReference type="ChEBI" id="CHEBI:456216"/>
    </reaction>
</comment>
<feature type="binding site" evidence="12">
    <location>
        <begin position="14"/>
        <end position="19"/>
    </location>
    <ligand>
        <name>ATP</name>
        <dbReference type="ChEBI" id="CHEBI:30616"/>
    </ligand>
</feature>
<keyword evidence="16" id="KW-1185">Reference proteome</keyword>
<evidence type="ECO:0000256" key="1">
    <source>
        <dbReference type="ARBA" id="ARBA00005171"/>
    </source>
</evidence>
<dbReference type="GO" id="GO:0042802">
    <property type="term" value="F:identical protein binding"/>
    <property type="evidence" value="ECO:0007669"/>
    <property type="project" value="TreeGrafter"/>
</dbReference>
<feature type="binding site" evidence="12">
    <location>
        <position position="222"/>
    </location>
    <ligand>
        <name>UTP</name>
        <dbReference type="ChEBI" id="CHEBI:46398"/>
    </ligand>
</feature>
<dbReference type="GO" id="GO:0097268">
    <property type="term" value="C:cytoophidium"/>
    <property type="evidence" value="ECO:0007669"/>
    <property type="project" value="UniProtKB-ARBA"/>
</dbReference>
<comment type="similarity">
    <text evidence="2 12">Belongs to the CTP synthase family.</text>
</comment>
<evidence type="ECO:0000256" key="9">
    <source>
        <dbReference type="ARBA" id="ARBA00022975"/>
    </source>
</evidence>
<feature type="binding site" evidence="12">
    <location>
        <position position="139"/>
    </location>
    <ligand>
        <name>Mg(2+)</name>
        <dbReference type="ChEBI" id="CHEBI:18420"/>
    </ligand>
</feature>
<feature type="active site" description="Nucleophile; for glutamine hydrolysis" evidence="12">
    <location>
        <position position="380"/>
    </location>
</feature>
<dbReference type="GO" id="GO:0019856">
    <property type="term" value="P:pyrimidine nucleobase biosynthetic process"/>
    <property type="evidence" value="ECO:0007669"/>
    <property type="project" value="TreeGrafter"/>
</dbReference>
<evidence type="ECO:0000259" key="13">
    <source>
        <dbReference type="Pfam" id="PF00117"/>
    </source>
</evidence>
<dbReference type="CDD" id="cd01746">
    <property type="entry name" value="GATase1_CTP_Synthase"/>
    <property type="match status" value="1"/>
</dbReference>
<protein>
    <recommendedName>
        <fullName evidence="12">CTP synthase</fullName>
        <ecNumber evidence="12">6.3.4.2</ecNumber>
    </recommendedName>
    <alternativeName>
        <fullName evidence="12">Cytidine 5'-triphosphate synthase</fullName>
    </alternativeName>
    <alternativeName>
        <fullName evidence="12">Cytidine triphosphate synthetase</fullName>
        <shortName evidence="12">CTP synthetase</shortName>
        <shortName evidence="12">CTPS</shortName>
    </alternativeName>
    <alternativeName>
        <fullName evidence="12">UTP--ammonia ligase</fullName>
    </alternativeName>
</protein>
<comment type="miscellaneous">
    <text evidence="12">CTPSs have evolved a hybrid strategy for distinguishing between UTP and CTP. The overlapping regions of the product feedback inhibitory and substrate sites recognize a common feature in both compounds, the triphosphate moiety. To differentiate isosteric substrate and product pyrimidine rings, an additional pocket far from the expected kinase/ligase catalytic site, specifically recognizes the cytosine and ribose portions of the product inhibitor.</text>
</comment>
<dbReference type="InterPro" id="IPR029062">
    <property type="entry name" value="Class_I_gatase-like"/>
</dbReference>
<feature type="binding site" evidence="12">
    <location>
        <begin position="381"/>
        <end position="384"/>
    </location>
    <ligand>
        <name>L-glutamine</name>
        <dbReference type="ChEBI" id="CHEBI:58359"/>
    </ligand>
</feature>
<dbReference type="SUPFAM" id="SSF52317">
    <property type="entry name" value="Class I glutamine amidotransferase-like"/>
    <property type="match status" value="1"/>
</dbReference>
<dbReference type="AlphaFoldDB" id="A0A1M4TCN9"/>
<feature type="binding site" evidence="12">
    <location>
        <begin position="186"/>
        <end position="191"/>
    </location>
    <ligand>
        <name>UTP</name>
        <dbReference type="ChEBI" id="CHEBI:46398"/>
    </ligand>
</feature>
<dbReference type="Gene3D" id="3.40.50.300">
    <property type="entry name" value="P-loop containing nucleotide triphosphate hydrolases"/>
    <property type="match status" value="1"/>
</dbReference>
<evidence type="ECO:0000256" key="6">
    <source>
        <dbReference type="ARBA" id="ARBA00022840"/>
    </source>
</evidence>
<keyword evidence="4 12" id="KW-0479">Metal-binding</keyword>
<keyword evidence="7 12" id="KW-0460">Magnesium</keyword>
<dbReference type="PANTHER" id="PTHR11550">
    <property type="entry name" value="CTP SYNTHASE"/>
    <property type="match status" value="1"/>
</dbReference>
<dbReference type="InterPro" id="IPR033828">
    <property type="entry name" value="GATase1_CTP_Synthase"/>
</dbReference>
<feature type="binding site" evidence="12">
    <location>
        <begin position="186"/>
        <end position="191"/>
    </location>
    <ligand>
        <name>CTP</name>
        <dbReference type="ChEBI" id="CHEBI:37563"/>
        <note>allosteric inhibitor</note>
    </ligand>
</feature>
<evidence type="ECO:0000256" key="3">
    <source>
        <dbReference type="ARBA" id="ARBA00022598"/>
    </source>
</evidence>
<feature type="binding site" evidence="12">
    <location>
        <position position="71"/>
    </location>
    <ligand>
        <name>Mg(2+)</name>
        <dbReference type="ChEBI" id="CHEBI:18420"/>
    </ligand>
</feature>
<dbReference type="PROSITE" id="PS51273">
    <property type="entry name" value="GATASE_TYPE_1"/>
    <property type="match status" value="1"/>
</dbReference>
<evidence type="ECO:0000256" key="7">
    <source>
        <dbReference type="ARBA" id="ARBA00022842"/>
    </source>
</evidence>
<comment type="pathway">
    <text evidence="1 12">Pyrimidine metabolism; CTP biosynthesis via de novo pathway; CTP from UDP: step 2/2.</text>
</comment>
<evidence type="ECO:0000256" key="11">
    <source>
        <dbReference type="ARBA" id="ARBA00059148"/>
    </source>
</evidence>
<organism evidence="15 16">
    <name type="scientific">Litoreibacter ascidiaceicola</name>
    <dbReference type="NCBI Taxonomy" id="1486859"/>
    <lineage>
        <taxon>Bacteria</taxon>
        <taxon>Pseudomonadati</taxon>
        <taxon>Pseudomonadota</taxon>
        <taxon>Alphaproteobacteria</taxon>
        <taxon>Rhodobacterales</taxon>
        <taxon>Roseobacteraceae</taxon>
        <taxon>Litoreibacter</taxon>
    </lineage>
</organism>
<evidence type="ECO:0000313" key="16">
    <source>
        <dbReference type="Proteomes" id="UP000184144"/>
    </source>
</evidence>
<feature type="binding site" evidence="12">
    <location>
        <position position="13"/>
    </location>
    <ligand>
        <name>UTP</name>
        <dbReference type="ChEBI" id="CHEBI:46398"/>
    </ligand>
</feature>
<feature type="binding site" evidence="12">
    <location>
        <position position="474"/>
    </location>
    <ligand>
        <name>L-glutamine</name>
        <dbReference type="ChEBI" id="CHEBI:58359"/>
    </ligand>
</feature>
<feature type="binding site" evidence="12">
    <location>
        <position position="240"/>
    </location>
    <ligand>
        <name>ATP</name>
        <dbReference type="ChEBI" id="CHEBI:30616"/>
    </ligand>
</feature>
<dbReference type="GO" id="GO:0005524">
    <property type="term" value="F:ATP binding"/>
    <property type="evidence" value="ECO:0007669"/>
    <property type="project" value="UniProtKB-KW"/>
</dbReference>
<comment type="catalytic activity">
    <reaction evidence="10 12">
        <text>UTP + L-glutamine + ATP + H2O = CTP + L-glutamate + ADP + phosphate + 2 H(+)</text>
        <dbReference type="Rhea" id="RHEA:26426"/>
        <dbReference type="ChEBI" id="CHEBI:15377"/>
        <dbReference type="ChEBI" id="CHEBI:15378"/>
        <dbReference type="ChEBI" id="CHEBI:29985"/>
        <dbReference type="ChEBI" id="CHEBI:30616"/>
        <dbReference type="ChEBI" id="CHEBI:37563"/>
        <dbReference type="ChEBI" id="CHEBI:43474"/>
        <dbReference type="ChEBI" id="CHEBI:46398"/>
        <dbReference type="ChEBI" id="CHEBI:58359"/>
        <dbReference type="ChEBI" id="CHEBI:456216"/>
        <dbReference type="EC" id="6.3.4.2"/>
    </reaction>
</comment>
<dbReference type="CDD" id="cd03113">
    <property type="entry name" value="CTPS_N"/>
    <property type="match status" value="1"/>
</dbReference>
<comment type="caution">
    <text evidence="12">Lacks conserved residue(s) required for the propagation of feature annotation.</text>
</comment>
<keyword evidence="6 12" id="KW-0067">ATP-binding</keyword>
<dbReference type="UniPathway" id="UPA00159">
    <property type="reaction ID" value="UER00277"/>
</dbReference>
<dbReference type="InterPro" id="IPR017456">
    <property type="entry name" value="CTP_synthase_N"/>
</dbReference>
<comment type="activity regulation">
    <text evidence="12">Allosterically activated by GTP, when glutamine is the substrate; GTP has no effect on the reaction when ammonia is the substrate. The allosteric effector GTP functions by stabilizing the protein conformation that binds the tetrahedral intermediate(s) formed during glutamine hydrolysis. Inhibited by the product CTP, via allosteric rather than competitive inhibition.</text>
</comment>
<feature type="binding site" evidence="12">
    <location>
        <position position="353"/>
    </location>
    <ligand>
        <name>L-glutamine</name>
        <dbReference type="ChEBI" id="CHEBI:58359"/>
    </ligand>
</feature>
<dbReference type="EMBL" id="FQUV01000001">
    <property type="protein sequence ID" value="SHE42271.1"/>
    <property type="molecule type" value="Genomic_DNA"/>
</dbReference>
<comment type="function">
    <text evidence="11 12">Catalyzes the ATP-dependent amination of UTP to CTP with either L-glutamine or ammonia as the source of nitrogen. Regulates intracellular CTP levels through interactions with the four ribonucleotide triphosphates.</text>
</comment>
<dbReference type="FunFam" id="3.40.50.300:FF:000009">
    <property type="entry name" value="CTP synthase"/>
    <property type="match status" value="1"/>
</dbReference>
<dbReference type="GO" id="GO:0003883">
    <property type="term" value="F:CTP synthase activity"/>
    <property type="evidence" value="ECO:0007669"/>
    <property type="project" value="UniProtKB-UniRule"/>
</dbReference>
<dbReference type="Pfam" id="PF00117">
    <property type="entry name" value="GATase"/>
    <property type="match status" value="1"/>
</dbReference>
<evidence type="ECO:0000256" key="12">
    <source>
        <dbReference type="HAMAP-Rule" id="MF_01227"/>
    </source>
</evidence>
<dbReference type="GO" id="GO:0005829">
    <property type="term" value="C:cytosol"/>
    <property type="evidence" value="ECO:0007669"/>
    <property type="project" value="TreeGrafter"/>
</dbReference>
<dbReference type="HAMAP" id="MF_01227">
    <property type="entry name" value="PyrG"/>
    <property type="match status" value="1"/>
</dbReference>
<dbReference type="PANTHER" id="PTHR11550:SF0">
    <property type="entry name" value="CTP SYNTHASE-RELATED"/>
    <property type="match status" value="1"/>
</dbReference>
<feature type="active site" evidence="12">
    <location>
        <position position="519"/>
    </location>
</feature>
<evidence type="ECO:0000256" key="2">
    <source>
        <dbReference type="ARBA" id="ARBA00007533"/>
    </source>
</evidence>
<dbReference type="OrthoDB" id="9801107at2"/>
<feature type="binding site" evidence="12">
    <location>
        <position position="71"/>
    </location>
    <ligand>
        <name>ATP</name>
        <dbReference type="ChEBI" id="CHEBI:30616"/>
    </ligand>
</feature>